<sequence>MKPRHIGMGLALAIAAGLVIFGDRTPDTGIAEPVQRAAAPHLPTTPSPAGPSPATASSSAAPADVAIARLIPRDELMGADSDDSESAFLSQNWTPPPPPAPAGPPPPPPEPTAPPLTYVFIGKARSAAGWEVYLTQGERVMLVKQGDVLDNTWRVDSIAPPNMTLTYLPLNQVQQLNIGVTE</sequence>
<feature type="region of interest" description="Disordered" evidence="1">
    <location>
        <begin position="77"/>
        <end position="115"/>
    </location>
</feature>
<dbReference type="Proteomes" id="UP000298438">
    <property type="component" value="Unassembled WGS sequence"/>
</dbReference>
<feature type="compositionally biased region" description="Low complexity" evidence="1">
    <location>
        <begin position="52"/>
        <end position="61"/>
    </location>
</feature>
<protein>
    <recommendedName>
        <fullName evidence="4">Secretion system X translation initiation factor</fullName>
    </recommendedName>
</protein>
<dbReference type="RefSeq" id="WP_135209337.1">
    <property type="nucleotide sequence ID" value="NZ_SPVF01000265.1"/>
</dbReference>
<dbReference type="OrthoDB" id="8564513at2"/>
<gene>
    <name evidence="2" type="ORF">E4L96_21845</name>
</gene>
<reference evidence="2 3" key="1">
    <citation type="submission" date="2019-03" db="EMBL/GenBank/DDBJ databases">
        <title>Draft Genome Sequence of Massilia arenosa sp. nov., a Novel Massilia Species Isolated from a Sandy-loam Maize Soil.</title>
        <authorList>
            <person name="Raths R."/>
            <person name="Peta V."/>
            <person name="Bucking H."/>
        </authorList>
    </citation>
    <scope>NUCLEOTIDE SEQUENCE [LARGE SCALE GENOMIC DNA]</scope>
    <source>
        <strain evidence="2 3">MC02</strain>
    </source>
</reference>
<proteinExistence type="predicted"/>
<dbReference type="EMBL" id="SPVF01000265">
    <property type="protein sequence ID" value="TFW11370.1"/>
    <property type="molecule type" value="Genomic_DNA"/>
</dbReference>
<dbReference type="AlphaFoldDB" id="A0A4Y9RQJ4"/>
<comment type="caution">
    <text evidence="2">The sequence shown here is derived from an EMBL/GenBank/DDBJ whole genome shotgun (WGS) entry which is preliminary data.</text>
</comment>
<name>A0A4Y9RQJ4_9BURK</name>
<accession>A0A4Y9RQJ4</accession>
<feature type="region of interest" description="Disordered" evidence="1">
    <location>
        <begin position="39"/>
        <end position="61"/>
    </location>
</feature>
<keyword evidence="3" id="KW-1185">Reference proteome</keyword>
<evidence type="ECO:0000313" key="2">
    <source>
        <dbReference type="EMBL" id="TFW11370.1"/>
    </source>
</evidence>
<feature type="compositionally biased region" description="Pro residues" evidence="1">
    <location>
        <begin position="94"/>
        <end position="114"/>
    </location>
</feature>
<organism evidence="2 3">
    <name type="scientific">Zemynaea arenosa</name>
    <dbReference type="NCBI Taxonomy" id="2561931"/>
    <lineage>
        <taxon>Bacteria</taxon>
        <taxon>Pseudomonadati</taxon>
        <taxon>Pseudomonadota</taxon>
        <taxon>Betaproteobacteria</taxon>
        <taxon>Burkholderiales</taxon>
        <taxon>Oxalobacteraceae</taxon>
        <taxon>Telluria group</taxon>
        <taxon>Zemynaea</taxon>
    </lineage>
</organism>
<evidence type="ECO:0000313" key="3">
    <source>
        <dbReference type="Proteomes" id="UP000298438"/>
    </source>
</evidence>
<evidence type="ECO:0008006" key="4">
    <source>
        <dbReference type="Google" id="ProtNLM"/>
    </source>
</evidence>
<evidence type="ECO:0000256" key="1">
    <source>
        <dbReference type="SAM" id="MobiDB-lite"/>
    </source>
</evidence>